<reference evidence="1 2" key="1">
    <citation type="submission" date="2012-10" db="EMBL/GenBank/DDBJ databases">
        <authorList>
            <person name="Zafar N."/>
            <person name="Inman J."/>
            <person name="Hall N."/>
            <person name="Lorenzi H."/>
            <person name="Caler E."/>
        </authorList>
    </citation>
    <scope>NUCLEOTIDE SEQUENCE [LARGE SCALE GENOMIC DNA]</scope>
    <source>
        <strain evidence="1 2">IP1</strain>
    </source>
</reference>
<dbReference type="RefSeq" id="XP_004185090.1">
    <property type="nucleotide sequence ID" value="XM_004185042.1"/>
</dbReference>
<dbReference type="GeneID" id="14884722"/>
<evidence type="ECO:0000313" key="2">
    <source>
        <dbReference type="Proteomes" id="UP000014680"/>
    </source>
</evidence>
<dbReference type="EMBL" id="KB207032">
    <property type="protein sequence ID" value="ELP85744.1"/>
    <property type="molecule type" value="Genomic_DNA"/>
</dbReference>
<dbReference type="KEGG" id="eiv:EIN_283150"/>
<evidence type="ECO:0000313" key="1">
    <source>
        <dbReference type="EMBL" id="ELP85744.1"/>
    </source>
</evidence>
<protein>
    <submittedName>
        <fullName evidence="1">Uncharacterized protein</fullName>
    </submittedName>
</protein>
<sequence length="76" mass="9317">PVYIAREILNKEKYKISSDIYFWRHHFVISGKRIQKRESITQEEYTLILECWDDEQIKRQLITIVVQKLETINLHQ</sequence>
<dbReference type="OrthoDB" id="30536at2759"/>
<proteinExistence type="predicted"/>
<organism evidence="1 2">
    <name type="scientific">Entamoeba invadens IP1</name>
    <dbReference type="NCBI Taxonomy" id="370355"/>
    <lineage>
        <taxon>Eukaryota</taxon>
        <taxon>Amoebozoa</taxon>
        <taxon>Evosea</taxon>
        <taxon>Archamoebae</taxon>
        <taxon>Mastigamoebida</taxon>
        <taxon>Entamoebidae</taxon>
        <taxon>Entamoeba</taxon>
    </lineage>
</organism>
<accession>A0A0A1U2H3</accession>
<keyword evidence="2" id="KW-1185">Reference proteome</keyword>
<name>A0A0A1U2H3_ENTIV</name>
<dbReference type="AlphaFoldDB" id="A0A0A1U2H3"/>
<feature type="non-terminal residue" evidence="1">
    <location>
        <position position="1"/>
    </location>
</feature>
<dbReference type="VEuPathDB" id="AmoebaDB:EIN_283150"/>
<dbReference type="Proteomes" id="UP000014680">
    <property type="component" value="Unassembled WGS sequence"/>
</dbReference>
<gene>
    <name evidence="1" type="ORF">EIN_283150</name>
</gene>